<feature type="transmembrane region" description="Helical" evidence="6">
    <location>
        <begin position="123"/>
        <end position="147"/>
    </location>
</feature>
<organism evidence="7">
    <name type="scientific">Fervidicoccus fontis</name>
    <dbReference type="NCBI Taxonomy" id="683846"/>
    <lineage>
        <taxon>Archaea</taxon>
        <taxon>Thermoproteota</taxon>
        <taxon>Thermoprotei</taxon>
        <taxon>Fervidicoccales</taxon>
        <taxon>Fervidicoccaceae</taxon>
        <taxon>Fervidicoccus</taxon>
    </lineage>
</organism>
<keyword evidence="3 6" id="KW-0812">Transmembrane</keyword>
<feature type="transmembrane region" description="Helical" evidence="6">
    <location>
        <begin position="258"/>
        <end position="277"/>
    </location>
</feature>
<comment type="caution">
    <text evidence="7">The sequence shown here is derived from an EMBL/GenBank/DDBJ whole genome shotgun (WGS) entry which is preliminary data.</text>
</comment>
<feature type="transmembrane region" description="Helical" evidence="6">
    <location>
        <begin position="297"/>
        <end position="319"/>
    </location>
</feature>
<feature type="transmembrane region" description="Helical" evidence="6">
    <location>
        <begin position="12"/>
        <end position="32"/>
    </location>
</feature>
<keyword evidence="2" id="KW-1003">Cell membrane</keyword>
<dbReference type="InterPro" id="IPR022791">
    <property type="entry name" value="L-PG_synthase/AglD"/>
</dbReference>
<feature type="transmembrane region" description="Helical" evidence="6">
    <location>
        <begin position="225"/>
        <end position="246"/>
    </location>
</feature>
<evidence type="ECO:0000256" key="3">
    <source>
        <dbReference type="ARBA" id="ARBA00022692"/>
    </source>
</evidence>
<feature type="transmembrane region" description="Helical" evidence="6">
    <location>
        <begin position="38"/>
        <end position="58"/>
    </location>
</feature>
<evidence type="ECO:0000256" key="2">
    <source>
        <dbReference type="ARBA" id="ARBA00022475"/>
    </source>
</evidence>
<feature type="transmembrane region" description="Helical" evidence="6">
    <location>
        <begin position="154"/>
        <end position="176"/>
    </location>
</feature>
<keyword evidence="4 6" id="KW-1133">Transmembrane helix</keyword>
<evidence type="ECO:0000256" key="1">
    <source>
        <dbReference type="ARBA" id="ARBA00004651"/>
    </source>
</evidence>
<name>A0A7J3ZKV9_9CREN</name>
<gene>
    <name evidence="7" type="ORF">ENM78_03590</name>
</gene>
<keyword evidence="5 6" id="KW-0472">Membrane</keyword>
<evidence type="ECO:0000256" key="4">
    <source>
        <dbReference type="ARBA" id="ARBA00022989"/>
    </source>
</evidence>
<dbReference type="AlphaFoldDB" id="A0A7J3ZKV9"/>
<dbReference type="EMBL" id="DRZC01000051">
    <property type="protein sequence ID" value="HHQ80522.1"/>
    <property type="molecule type" value="Genomic_DNA"/>
</dbReference>
<accession>A0A7J3ZKV9</accession>
<dbReference type="Pfam" id="PF03706">
    <property type="entry name" value="LPG_synthase_TM"/>
    <property type="match status" value="1"/>
</dbReference>
<comment type="subcellular location">
    <subcellularLocation>
        <location evidence="1">Cell membrane</location>
        <topology evidence="1">Multi-pass membrane protein</topology>
    </subcellularLocation>
</comment>
<evidence type="ECO:0000256" key="6">
    <source>
        <dbReference type="SAM" id="Phobius"/>
    </source>
</evidence>
<reference evidence="7" key="1">
    <citation type="journal article" date="2020" name="mSystems">
        <title>Genome- and Community-Level Interaction Insights into Carbon Utilization and Element Cycling Functions of Hydrothermarchaeota in Hydrothermal Sediment.</title>
        <authorList>
            <person name="Zhou Z."/>
            <person name="Liu Y."/>
            <person name="Xu W."/>
            <person name="Pan J."/>
            <person name="Luo Z.H."/>
            <person name="Li M."/>
        </authorList>
    </citation>
    <scope>NUCLEOTIDE SEQUENCE [LARGE SCALE GENOMIC DNA]</scope>
    <source>
        <strain evidence="7">SpSt-1116</strain>
    </source>
</reference>
<evidence type="ECO:0000256" key="5">
    <source>
        <dbReference type="ARBA" id="ARBA00023136"/>
    </source>
</evidence>
<protein>
    <submittedName>
        <fullName evidence="7">Flippase-like domain-containing protein</fullName>
    </submittedName>
</protein>
<dbReference type="PANTHER" id="PTHR37693:SF1">
    <property type="entry name" value="INTEGRAL MEMBRANE PROTEIN"/>
    <property type="match status" value="1"/>
</dbReference>
<evidence type="ECO:0000313" key="7">
    <source>
        <dbReference type="EMBL" id="HHQ80522.1"/>
    </source>
</evidence>
<dbReference type="PANTHER" id="PTHR37693">
    <property type="entry name" value="PHOSPHATIDYLGLYCEROL LYSYLTRANSFERASE"/>
    <property type="match status" value="1"/>
</dbReference>
<feature type="transmembrane region" description="Helical" evidence="6">
    <location>
        <begin position="70"/>
        <end position="90"/>
    </location>
</feature>
<dbReference type="NCBIfam" id="TIGR00374">
    <property type="entry name" value="flippase-like domain"/>
    <property type="match status" value="1"/>
</dbReference>
<sequence length="338" mass="36457">MKSNASALKMHPALLVALSLVASMLLYFLYALYRGLNFFEVFAGIGLKAALFTLLLLFLAETIKAVRLYLIVRMLGGNVTLWSCIVARLVGNFTGILTPGNIGAEPARVLSLASLNGHPIESLIAAGVIESFYDALVLSLVALSVGVQLLPRTVIVVLLSAIVLLLWAAGLTGLVFKESFWKRAVGYVARRALSQALQRELLERYRIFTLHVSRGLNAKLNLTGLALTLVSIAITALSFIPLAAGDIASLQTLDLNDVSTYAVAYSMSFVMSVLPTPGGSGFFELGLDIVLPAKLVLSWRMCFIAFSTIPTLILVALTIKVRKVLIENILKSISRGYA</sequence>
<dbReference type="GO" id="GO:0005886">
    <property type="term" value="C:plasma membrane"/>
    <property type="evidence" value="ECO:0007669"/>
    <property type="project" value="UniProtKB-SubCell"/>
</dbReference>
<proteinExistence type="predicted"/>